<sequence>MSDAYHHTKDEHVLSSLPMVGSSSSFFLNSVKSTLYQHTKTNCEKSNGEDIQ</sequence>
<reference evidence="2" key="2">
    <citation type="submission" date="2015-01" db="EMBL/GenBank/DDBJ databases">
        <title>Evolutionary Origins and Diversification of the Mycorrhizal Mutualists.</title>
        <authorList>
            <consortium name="DOE Joint Genome Institute"/>
            <consortium name="Mycorrhizal Genomics Consortium"/>
            <person name="Kohler A."/>
            <person name="Kuo A."/>
            <person name="Nagy L.G."/>
            <person name="Floudas D."/>
            <person name="Copeland A."/>
            <person name="Barry K.W."/>
            <person name="Cichocki N."/>
            <person name="Veneault-Fourrey C."/>
            <person name="LaButti K."/>
            <person name="Lindquist E.A."/>
            <person name="Lipzen A."/>
            <person name="Lundell T."/>
            <person name="Morin E."/>
            <person name="Murat C."/>
            <person name="Riley R."/>
            <person name="Ohm R."/>
            <person name="Sun H."/>
            <person name="Tunlid A."/>
            <person name="Henrissat B."/>
            <person name="Grigoriev I.V."/>
            <person name="Hibbett D.S."/>
            <person name="Martin F."/>
        </authorList>
    </citation>
    <scope>NUCLEOTIDE SEQUENCE [LARGE SCALE GENOMIC DNA]</scope>
    <source>
        <strain evidence="2">LaAM-08-1</strain>
    </source>
</reference>
<reference evidence="1 2" key="1">
    <citation type="submission" date="2014-04" db="EMBL/GenBank/DDBJ databases">
        <authorList>
            <consortium name="DOE Joint Genome Institute"/>
            <person name="Kuo A."/>
            <person name="Kohler A."/>
            <person name="Nagy L.G."/>
            <person name="Floudas D."/>
            <person name="Copeland A."/>
            <person name="Barry K.W."/>
            <person name="Cichocki N."/>
            <person name="Veneault-Fourrey C."/>
            <person name="LaButti K."/>
            <person name="Lindquist E.A."/>
            <person name="Lipzen A."/>
            <person name="Lundell T."/>
            <person name="Morin E."/>
            <person name="Murat C."/>
            <person name="Sun H."/>
            <person name="Tunlid A."/>
            <person name="Henrissat B."/>
            <person name="Grigoriev I.V."/>
            <person name="Hibbett D.S."/>
            <person name="Martin F."/>
            <person name="Nordberg H.P."/>
            <person name="Cantor M.N."/>
            <person name="Hua S.X."/>
        </authorList>
    </citation>
    <scope>NUCLEOTIDE SEQUENCE [LARGE SCALE GENOMIC DNA]</scope>
    <source>
        <strain evidence="1 2">LaAM-08-1</strain>
    </source>
</reference>
<evidence type="ECO:0000313" key="2">
    <source>
        <dbReference type="Proteomes" id="UP000054477"/>
    </source>
</evidence>
<keyword evidence="2" id="KW-1185">Reference proteome</keyword>
<dbReference type="HOGENOM" id="CLU_3087612_0_0_1"/>
<dbReference type="Proteomes" id="UP000054477">
    <property type="component" value="Unassembled WGS sequence"/>
</dbReference>
<dbReference type="EMBL" id="KN838610">
    <property type="protein sequence ID" value="KIK01214.1"/>
    <property type="molecule type" value="Genomic_DNA"/>
</dbReference>
<name>A0A0C9XI52_9AGAR</name>
<protein>
    <submittedName>
        <fullName evidence="1">Uncharacterized protein</fullName>
    </submittedName>
</protein>
<gene>
    <name evidence="1" type="ORF">K443DRAFT_678570</name>
</gene>
<organism evidence="1 2">
    <name type="scientific">Laccaria amethystina LaAM-08-1</name>
    <dbReference type="NCBI Taxonomy" id="1095629"/>
    <lineage>
        <taxon>Eukaryota</taxon>
        <taxon>Fungi</taxon>
        <taxon>Dikarya</taxon>
        <taxon>Basidiomycota</taxon>
        <taxon>Agaricomycotina</taxon>
        <taxon>Agaricomycetes</taxon>
        <taxon>Agaricomycetidae</taxon>
        <taxon>Agaricales</taxon>
        <taxon>Agaricineae</taxon>
        <taxon>Hydnangiaceae</taxon>
        <taxon>Laccaria</taxon>
    </lineage>
</organism>
<dbReference type="AlphaFoldDB" id="A0A0C9XI52"/>
<accession>A0A0C9XI52</accession>
<proteinExistence type="predicted"/>
<evidence type="ECO:0000313" key="1">
    <source>
        <dbReference type="EMBL" id="KIK01214.1"/>
    </source>
</evidence>